<dbReference type="RefSeq" id="WP_161868782.1">
    <property type="nucleotide sequence ID" value="NZ_MAEI02000001.1"/>
</dbReference>
<accession>A0ABV0F5F4</accession>
<sequence length="192" mass="22069">MKEDSLLTMAEATAWIANDAELLTILTIIQTWQLPDCWLVAGSIRNFLWDKLSDSPVQHASNDVDVAFFDPELSYDNSEALAKTLAARQPGYHWEIKNQAHMHTHNFPDELPYRNTLEAVSRYPETCTALACRLADDGTVQLKAMWGLKDLANFQVRPTPHFAQNPEYLAVYKRRVAGKNWQQNWPQLTIYY</sequence>
<proteinExistence type="predicted"/>
<dbReference type="PANTHER" id="PTHR39166">
    <property type="entry name" value="BLL1166 PROTEIN"/>
    <property type="match status" value="1"/>
</dbReference>
<dbReference type="PANTHER" id="PTHR39166:SF1">
    <property type="entry name" value="BLL1166 PROTEIN"/>
    <property type="match status" value="1"/>
</dbReference>
<gene>
    <name evidence="1" type="ORF">BAU18_002914</name>
</gene>
<evidence type="ECO:0008006" key="3">
    <source>
        <dbReference type="Google" id="ProtNLM"/>
    </source>
</evidence>
<dbReference type="InterPro" id="IPR009267">
    <property type="entry name" value="NTP_transf_6"/>
</dbReference>
<dbReference type="EMBL" id="MAEI02000001">
    <property type="protein sequence ID" value="MEO1783294.1"/>
    <property type="molecule type" value="Genomic_DNA"/>
</dbReference>
<keyword evidence="2" id="KW-1185">Reference proteome</keyword>
<evidence type="ECO:0000313" key="1">
    <source>
        <dbReference type="EMBL" id="MEO1783294.1"/>
    </source>
</evidence>
<dbReference type="Pfam" id="PF06042">
    <property type="entry name" value="NTP_transf_6"/>
    <property type="match status" value="1"/>
</dbReference>
<reference evidence="1" key="1">
    <citation type="submission" date="2016-06" db="EMBL/GenBank/DDBJ databases">
        <authorList>
            <person name="Van Tyne D."/>
        </authorList>
    </citation>
    <scope>NUCLEOTIDE SEQUENCE</scope>
    <source>
        <strain evidence="1">JM9A</strain>
    </source>
</reference>
<dbReference type="Proteomes" id="UP001429357">
    <property type="component" value="Unassembled WGS sequence"/>
</dbReference>
<comment type="caution">
    <text evidence="1">The sequence shown here is derived from an EMBL/GenBank/DDBJ whole genome shotgun (WGS) entry which is preliminary data.</text>
</comment>
<organism evidence="1 2">
    <name type="scientific">Enterococcus diestrammenae</name>
    <dbReference type="NCBI Taxonomy" id="1155073"/>
    <lineage>
        <taxon>Bacteria</taxon>
        <taxon>Bacillati</taxon>
        <taxon>Bacillota</taxon>
        <taxon>Bacilli</taxon>
        <taxon>Lactobacillales</taxon>
        <taxon>Enterococcaceae</taxon>
        <taxon>Enterococcus</taxon>
    </lineage>
</organism>
<evidence type="ECO:0000313" key="2">
    <source>
        <dbReference type="Proteomes" id="UP001429357"/>
    </source>
</evidence>
<protein>
    <recommendedName>
        <fullName evidence="3">Nucleotidyltransferase family protein</fullName>
    </recommendedName>
</protein>
<name>A0ABV0F5F4_9ENTE</name>
<reference evidence="1" key="2">
    <citation type="submission" date="2024-02" db="EMBL/GenBank/DDBJ databases">
        <title>The Genome Sequence of Enterococcus diestrammenae JM9A.</title>
        <authorList>
            <person name="Earl A."/>
            <person name="Manson A."/>
            <person name="Gilmore M."/>
            <person name="Sanders J."/>
            <person name="Shea T."/>
            <person name="Howe W."/>
            <person name="Livny J."/>
            <person name="Cuomo C."/>
            <person name="Neafsey D."/>
            <person name="Birren B."/>
        </authorList>
    </citation>
    <scope>NUCLEOTIDE SEQUENCE</scope>
    <source>
        <strain evidence="1">JM9A</strain>
    </source>
</reference>